<evidence type="ECO:0000256" key="1">
    <source>
        <dbReference type="SAM" id="Phobius"/>
    </source>
</evidence>
<name>A0A2D0MX50_FLAN2</name>
<accession>A0A2D0MX50</accession>
<dbReference type="EMBL" id="PDUD01000079">
    <property type="protein sequence ID" value="PHN00728.1"/>
    <property type="molecule type" value="Genomic_DNA"/>
</dbReference>
<keyword evidence="1" id="KW-1133">Transmembrane helix</keyword>
<reference evidence="3 4" key="1">
    <citation type="submission" date="2017-10" db="EMBL/GenBank/DDBJ databases">
        <title>The draft genome sequence of Lewinella nigricans NBRC 102662.</title>
        <authorList>
            <person name="Wang K."/>
        </authorList>
    </citation>
    <scope>NUCLEOTIDE SEQUENCE [LARGE SCALE GENOMIC DNA]</scope>
    <source>
        <strain evidence="3 4">NBRC 102662</strain>
    </source>
</reference>
<feature type="transmembrane region" description="Helical" evidence="1">
    <location>
        <begin position="253"/>
        <end position="271"/>
    </location>
</feature>
<dbReference type="RefSeq" id="WP_099155879.1">
    <property type="nucleotide sequence ID" value="NZ_PDUD01000079.1"/>
</dbReference>
<proteinExistence type="predicted"/>
<comment type="caution">
    <text evidence="3">The sequence shown here is derived from an EMBL/GenBank/DDBJ whole genome shotgun (WGS) entry which is preliminary data.</text>
</comment>
<protein>
    <recommendedName>
        <fullName evidence="2">SH3b domain-containing protein</fullName>
    </recommendedName>
</protein>
<feature type="transmembrane region" description="Helical" evidence="1">
    <location>
        <begin position="333"/>
        <end position="350"/>
    </location>
</feature>
<feature type="transmembrane region" description="Helical" evidence="1">
    <location>
        <begin position="292"/>
        <end position="321"/>
    </location>
</feature>
<dbReference type="Gene3D" id="2.30.30.40">
    <property type="entry name" value="SH3 Domains"/>
    <property type="match status" value="1"/>
</dbReference>
<sequence length="446" mass="50036">MAKDIKTIAEECSELGYFPNYYEILGLKDFSPHDTNARSDRMTKARDQILDKHLLKTFQKFVNEADTILKNPATKKQYDVKLQQHLDKSANAQGGVSVSYGMPKLGVDGFNVQDGRLVLEEMRPNIKIPTKIDIKNVANTGILNATVSVPHTTKWLNIDTNRITQNELHKPLTVTVDTSHESFSSGSNSSSIEFVYQTDKGQKKFTLPVVVTLEGLLKKTKRILKFSNIGFGIIYGILMLTLLNTGAFSDNSFITKILVFFSIGFLGYTLYHMSKANDFSEFYERGRNRWTWGGVGLLIIFFGNFQAFLLFMIPVSVAFALRYMAKNSIMPEFIKYVPLLGLLFFTFIFLSSGTFRDSIFSSSIASPPLQQEQISPAQKTPVVVLKTDVNLRDQPNPQAGLIGKGLGGNKYEIVEFSPNSSWQKVKVGEQIGYMFINDQTGTIVIE</sequence>
<keyword evidence="1" id="KW-0472">Membrane</keyword>
<feature type="transmembrane region" description="Helical" evidence="1">
    <location>
        <begin position="226"/>
        <end position="247"/>
    </location>
</feature>
<organism evidence="3 4">
    <name type="scientific">Flavilitoribacter nigricans (strain ATCC 23147 / DSM 23189 / NBRC 102662 / NCIMB 1420 / SS-2)</name>
    <name type="common">Lewinella nigricans</name>
    <dbReference type="NCBI Taxonomy" id="1122177"/>
    <lineage>
        <taxon>Bacteria</taxon>
        <taxon>Pseudomonadati</taxon>
        <taxon>Bacteroidota</taxon>
        <taxon>Saprospiria</taxon>
        <taxon>Saprospirales</taxon>
        <taxon>Lewinellaceae</taxon>
        <taxon>Flavilitoribacter</taxon>
    </lineage>
</organism>
<dbReference type="AlphaFoldDB" id="A0A2D0MX50"/>
<evidence type="ECO:0000313" key="4">
    <source>
        <dbReference type="Proteomes" id="UP000223913"/>
    </source>
</evidence>
<evidence type="ECO:0000313" key="3">
    <source>
        <dbReference type="EMBL" id="PHN00728.1"/>
    </source>
</evidence>
<feature type="domain" description="SH3b" evidence="2">
    <location>
        <begin position="378"/>
        <end position="443"/>
    </location>
</feature>
<keyword evidence="1" id="KW-0812">Transmembrane</keyword>
<evidence type="ECO:0000259" key="2">
    <source>
        <dbReference type="PROSITE" id="PS51781"/>
    </source>
</evidence>
<dbReference type="PROSITE" id="PS51781">
    <property type="entry name" value="SH3B"/>
    <property type="match status" value="1"/>
</dbReference>
<gene>
    <name evidence="3" type="ORF">CRP01_40810</name>
</gene>
<keyword evidence="4" id="KW-1185">Reference proteome</keyword>
<dbReference type="InterPro" id="IPR003646">
    <property type="entry name" value="SH3-like_bac-type"/>
</dbReference>
<dbReference type="Proteomes" id="UP000223913">
    <property type="component" value="Unassembled WGS sequence"/>
</dbReference>